<accession>B5CPE9</accession>
<protein>
    <recommendedName>
        <fullName evidence="4">DUF2798 domain-containing protein</fullName>
    </recommendedName>
</protein>
<keyword evidence="1" id="KW-0812">Transmembrane</keyword>
<evidence type="ECO:0000256" key="1">
    <source>
        <dbReference type="SAM" id="Phobius"/>
    </source>
</evidence>
<evidence type="ECO:0000313" key="2">
    <source>
        <dbReference type="EMBL" id="EDY32741.1"/>
    </source>
</evidence>
<dbReference type="Pfam" id="PF11391">
    <property type="entry name" value="DUF2798"/>
    <property type="match status" value="2"/>
</dbReference>
<gene>
    <name evidence="2" type="ORF">RUMLAC_01342</name>
</gene>
<dbReference type="InterPro" id="IPR021529">
    <property type="entry name" value="DUF2798"/>
</dbReference>
<evidence type="ECO:0000313" key="3">
    <source>
        <dbReference type="Proteomes" id="UP000003254"/>
    </source>
</evidence>
<reference evidence="2 3" key="1">
    <citation type="submission" date="2008-08" db="EMBL/GenBank/DDBJ databases">
        <title>Draft genome sequence of Ruminococcus lactaris ATCC 29176.</title>
        <authorList>
            <person name="Sudarsanam P."/>
            <person name="Ley R."/>
            <person name="Guruge J."/>
            <person name="Turnbaugh P.J."/>
            <person name="Mahowald M."/>
            <person name="Liep D."/>
            <person name="Gordon J."/>
        </authorList>
    </citation>
    <scope>NUCLEOTIDE SEQUENCE [LARGE SCALE GENOMIC DNA]</scope>
    <source>
        <strain evidence="2 3">ATCC 29176</strain>
    </source>
</reference>
<dbReference type="Proteomes" id="UP000003254">
    <property type="component" value="Unassembled WGS sequence"/>
</dbReference>
<sequence>MMNEQHDSVTLIISGGFFMPKNKFQDVIFTIIMVFVMVYVMICYNIALNIGGMKNEVFLSAFHELLIMGPLAFILDFFLVGPFAKKKAFSIVNPERDNPFMIVLAISVVSIIGMCPLMSLAATLLFKNAGSQFIAVWLETTALNFPMAFFWQLCFAGPFVRKVFGLLFREK</sequence>
<feature type="transmembrane region" description="Helical" evidence="1">
    <location>
        <begin position="27"/>
        <end position="47"/>
    </location>
</feature>
<keyword evidence="1" id="KW-1133">Transmembrane helix</keyword>
<dbReference type="EMBL" id="ABOU02000033">
    <property type="protein sequence ID" value="EDY32741.1"/>
    <property type="molecule type" value="Genomic_DNA"/>
</dbReference>
<reference evidence="2 3" key="2">
    <citation type="submission" date="2008-08" db="EMBL/GenBank/DDBJ databases">
        <authorList>
            <person name="Fulton L."/>
            <person name="Clifton S."/>
            <person name="Fulton B."/>
            <person name="Xu J."/>
            <person name="Minx P."/>
            <person name="Pepin K.H."/>
            <person name="Johnson M."/>
            <person name="Bhonagiri V."/>
            <person name="Nash W.E."/>
            <person name="Mardis E.R."/>
            <person name="Wilson R.K."/>
        </authorList>
    </citation>
    <scope>NUCLEOTIDE SEQUENCE [LARGE SCALE GENOMIC DNA]</scope>
    <source>
        <strain evidence="2 3">ATCC 29176</strain>
    </source>
</reference>
<dbReference type="eggNOG" id="ENOG50304CC">
    <property type="taxonomic scope" value="Bacteria"/>
</dbReference>
<dbReference type="HOGENOM" id="CLU_113291_1_0_9"/>
<feature type="transmembrane region" description="Helical" evidence="1">
    <location>
        <begin position="100"/>
        <end position="126"/>
    </location>
</feature>
<keyword evidence="3" id="KW-1185">Reference proteome</keyword>
<proteinExistence type="predicted"/>
<keyword evidence="1" id="KW-0472">Membrane</keyword>
<dbReference type="AlphaFoldDB" id="B5CPE9"/>
<organism evidence="2 3">
    <name type="scientific">[Ruminococcus] lactaris ATCC 29176</name>
    <dbReference type="NCBI Taxonomy" id="471875"/>
    <lineage>
        <taxon>Bacteria</taxon>
        <taxon>Bacillati</taxon>
        <taxon>Bacillota</taxon>
        <taxon>Clostridia</taxon>
        <taxon>Lachnospirales</taxon>
        <taxon>Lachnospiraceae</taxon>
        <taxon>Mediterraneibacter</taxon>
    </lineage>
</organism>
<name>B5CPE9_9FIRM</name>
<evidence type="ECO:0008006" key="4">
    <source>
        <dbReference type="Google" id="ProtNLM"/>
    </source>
</evidence>
<feature type="transmembrane region" description="Helical" evidence="1">
    <location>
        <begin position="59"/>
        <end position="79"/>
    </location>
</feature>
<comment type="caution">
    <text evidence="2">The sequence shown here is derived from an EMBL/GenBank/DDBJ whole genome shotgun (WGS) entry which is preliminary data.</text>
</comment>